<feature type="compositionally biased region" description="Polar residues" evidence="1">
    <location>
        <begin position="121"/>
        <end position="139"/>
    </location>
</feature>
<accession>A0A6G1FAN3</accession>
<organism evidence="2 3">
    <name type="scientific">Oryza meyeriana var. granulata</name>
    <dbReference type="NCBI Taxonomy" id="110450"/>
    <lineage>
        <taxon>Eukaryota</taxon>
        <taxon>Viridiplantae</taxon>
        <taxon>Streptophyta</taxon>
        <taxon>Embryophyta</taxon>
        <taxon>Tracheophyta</taxon>
        <taxon>Spermatophyta</taxon>
        <taxon>Magnoliopsida</taxon>
        <taxon>Liliopsida</taxon>
        <taxon>Poales</taxon>
        <taxon>Poaceae</taxon>
        <taxon>BOP clade</taxon>
        <taxon>Oryzoideae</taxon>
        <taxon>Oryzeae</taxon>
        <taxon>Oryzinae</taxon>
        <taxon>Oryza</taxon>
        <taxon>Oryza meyeriana</taxon>
    </lineage>
</organism>
<comment type="caution">
    <text evidence="2">The sequence shown here is derived from an EMBL/GenBank/DDBJ whole genome shotgun (WGS) entry which is preliminary data.</text>
</comment>
<name>A0A6G1FAN3_9ORYZ</name>
<feature type="region of interest" description="Disordered" evidence="1">
    <location>
        <begin position="97"/>
        <end position="149"/>
    </location>
</feature>
<reference evidence="2 3" key="1">
    <citation type="submission" date="2019-11" db="EMBL/GenBank/DDBJ databases">
        <title>Whole genome sequence of Oryza granulata.</title>
        <authorList>
            <person name="Li W."/>
        </authorList>
    </citation>
    <scope>NUCLEOTIDE SEQUENCE [LARGE SCALE GENOMIC DNA]</scope>
    <source>
        <strain evidence="3">cv. Menghai</strain>
        <tissue evidence="2">Leaf</tissue>
    </source>
</reference>
<dbReference type="Proteomes" id="UP000479710">
    <property type="component" value="Unassembled WGS sequence"/>
</dbReference>
<evidence type="ECO:0000313" key="2">
    <source>
        <dbReference type="EMBL" id="KAF0933883.1"/>
    </source>
</evidence>
<dbReference type="AlphaFoldDB" id="A0A6G1FAN3"/>
<evidence type="ECO:0000256" key="1">
    <source>
        <dbReference type="SAM" id="MobiDB-lite"/>
    </source>
</evidence>
<sequence>MARHHFPKQRRRDEFIVPDPRMDVDQGEVPVQEERAFKEKTQGRRFTCLARDHHAITCKDLGHCFSYHHQGHRAHTASGIMPPLHAAQLAPASLSCASPRIAPTTTHSTSRQPTMPGCDSPPTTNDANTCSGNGTPQQPSDDDYLVPTSDALDKECCE</sequence>
<feature type="compositionally biased region" description="Polar residues" evidence="1">
    <location>
        <begin position="103"/>
        <end position="113"/>
    </location>
</feature>
<keyword evidence="3" id="KW-1185">Reference proteome</keyword>
<evidence type="ECO:0000313" key="3">
    <source>
        <dbReference type="Proteomes" id="UP000479710"/>
    </source>
</evidence>
<dbReference type="OrthoDB" id="696974at2759"/>
<proteinExistence type="predicted"/>
<dbReference type="EMBL" id="SPHZ02000001">
    <property type="protein sequence ID" value="KAF0933883.1"/>
    <property type="molecule type" value="Genomic_DNA"/>
</dbReference>
<protein>
    <submittedName>
        <fullName evidence="2">Uncharacterized protein</fullName>
    </submittedName>
</protein>
<gene>
    <name evidence="2" type="ORF">E2562_020016</name>
</gene>